<gene>
    <name evidence="2" type="ORF">SAMN05216241_10222</name>
</gene>
<dbReference type="GO" id="GO:0005829">
    <property type="term" value="C:cytosol"/>
    <property type="evidence" value="ECO:0007669"/>
    <property type="project" value="TreeGrafter"/>
</dbReference>
<dbReference type="InterPro" id="IPR000944">
    <property type="entry name" value="Tscrpt_reg_Rrf2"/>
</dbReference>
<dbReference type="NCBIfam" id="TIGR02944">
    <property type="entry name" value="suf_reg_Xantho"/>
    <property type="match status" value="1"/>
</dbReference>
<dbReference type="InterPro" id="IPR036390">
    <property type="entry name" value="WH_DNA-bd_sf"/>
</dbReference>
<dbReference type="InterPro" id="IPR014290">
    <property type="entry name" value="SUF_FeS_clus_asmbl_reg"/>
</dbReference>
<dbReference type="PROSITE" id="PS01332">
    <property type="entry name" value="HTH_RRF2_1"/>
    <property type="match status" value="1"/>
</dbReference>
<dbReference type="PANTHER" id="PTHR33221:SF2">
    <property type="entry name" value="TRANSCRIPTIONAL REGULATOR"/>
    <property type="match status" value="1"/>
</dbReference>
<dbReference type="GO" id="GO:0003700">
    <property type="term" value="F:DNA-binding transcription factor activity"/>
    <property type="evidence" value="ECO:0007669"/>
    <property type="project" value="TreeGrafter"/>
</dbReference>
<protein>
    <submittedName>
        <fullName evidence="2">Transcriptional regulator, BadM/Rrf2 family</fullName>
    </submittedName>
</protein>
<keyword evidence="3" id="KW-1185">Reference proteome</keyword>
<sequence length="155" mass="16037">MFRLNRLTDYAVVVMSQLGPPDGALQSAQRIARSTGVPLPTVAKVLNTLTREGIVDSHRGAAGGYALTRPAAEISVAEIVQALEGPIALTACVDTAPGCCEAEGICPMRGAWNKVNRAIHDALTQVSLAEMIEDSVPSLSGSDDDHATVTAGQAG</sequence>
<dbReference type="PANTHER" id="PTHR33221">
    <property type="entry name" value="WINGED HELIX-TURN-HELIX TRANSCRIPTIONAL REGULATOR, RRF2 FAMILY"/>
    <property type="match status" value="1"/>
</dbReference>
<dbReference type="AlphaFoldDB" id="A0A1G7N6U2"/>
<dbReference type="InterPro" id="IPR036388">
    <property type="entry name" value="WH-like_DNA-bd_sf"/>
</dbReference>
<evidence type="ECO:0000313" key="3">
    <source>
        <dbReference type="Proteomes" id="UP000199415"/>
    </source>
</evidence>
<organism evidence="2 3">
    <name type="scientific">Limimonas halophila</name>
    <dbReference type="NCBI Taxonomy" id="1082479"/>
    <lineage>
        <taxon>Bacteria</taxon>
        <taxon>Pseudomonadati</taxon>
        <taxon>Pseudomonadota</taxon>
        <taxon>Alphaproteobacteria</taxon>
        <taxon>Rhodospirillales</taxon>
        <taxon>Rhodovibrionaceae</taxon>
        <taxon>Limimonas</taxon>
    </lineage>
</organism>
<dbReference type="EMBL" id="FNCE01000002">
    <property type="protein sequence ID" value="SDF69040.1"/>
    <property type="molecule type" value="Genomic_DNA"/>
</dbReference>
<dbReference type="RefSeq" id="WP_090018678.1">
    <property type="nucleotide sequence ID" value="NZ_FNCE01000002.1"/>
</dbReference>
<evidence type="ECO:0000256" key="1">
    <source>
        <dbReference type="SAM" id="MobiDB-lite"/>
    </source>
</evidence>
<dbReference type="SUPFAM" id="SSF46785">
    <property type="entry name" value="Winged helix' DNA-binding domain"/>
    <property type="match status" value="1"/>
</dbReference>
<dbReference type="Gene3D" id="1.10.10.10">
    <property type="entry name" value="Winged helix-like DNA-binding domain superfamily/Winged helix DNA-binding domain"/>
    <property type="match status" value="1"/>
</dbReference>
<evidence type="ECO:0000313" key="2">
    <source>
        <dbReference type="EMBL" id="SDF69040.1"/>
    </source>
</evidence>
<accession>A0A1G7N6U2</accession>
<feature type="region of interest" description="Disordered" evidence="1">
    <location>
        <begin position="136"/>
        <end position="155"/>
    </location>
</feature>
<dbReference type="PROSITE" id="PS51197">
    <property type="entry name" value="HTH_RRF2_2"/>
    <property type="match status" value="1"/>
</dbReference>
<proteinExistence type="predicted"/>
<dbReference type="InterPro" id="IPR030489">
    <property type="entry name" value="TR_Rrf2-type_CS"/>
</dbReference>
<dbReference type="Pfam" id="PF02082">
    <property type="entry name" value="Rrf2"/>
    <property type="match status" value="1"/>
</dbReference>
<reference evidence="2 3" key="1">
    <citation type="submission" date="2016-10" db="EMBL/GenBank/DDBJ databases">
        <authorList>
            <person name="de Groot N.N."/>
        </authorList>
    </citation>
    <scope>NUCLEOTIDE SEQUENCE [LARGE SCALE GENOMIC DNA]</scope>
    <source>
        <strain evidence="2 3">DSM 25584</strain>
    </source>
</reference>
<dbReference type="NCBIfam" id="TIGR00738">
    <property type="entry name" value="rrf2_super"/>
    <property type="match status" value="1"/>
</dbReference>
<dbReference type="OrthoDB" id="9808360at2"/>
<dbReference type="Proteomes" id="UP000199415">
    <property type="component" value="Unassembled WGS sequence"/>
</dbReference>
<dbReference type="STRING" id="1082479.SAMN05216241_10222"/>
<name>A0A1G7N6U2_9PROT</name>